<keyword evidence="4" id="KW-1133">Transmembrane helix</keyword>
<comment type="similarity">
    <text evidence="2">Belongs to the complex I subunit 4 family.</text>
</comment>
<dbReference type="GO" id="GO:0012505">
    <property type="term" value="C:endomembrane system"/>
    <property type="evidence" value="ECO:0007669"/>
    <property type="project" value="UniProtKB-SubCell"/>
</dbReference>
<dbReference type="RefSeq" id="WP_102241842.1">
    <property type="nucleotide sequence ID" value="NZ_CP025704.1"/>
</dbReference>
<dbReference type="PRINTS" id="PR01437">
    <property type="entry name" value="NUOXDRDTASE4"/>
</dbReference>
<dbReference type="PANTHER" id="PTHR43507:SF1">
    <property type="entry name" value="NADH-UBIQUINONE OXIDOREDUCTASE CHAIN 4"/>
    <property type="match status" value="1"/>
</dbReference>
<dbReference type="InterPro" id="IPR010227">
    <property type="entry name" value="NADH_Q_OxRdtase_chainM/4"/>
</dbReference>
<dbReference type="GO" id="GO:0016020">
    <property type="term" value="C:membrane"/>
    <property type="evidence" value="ECO:0007669"/>
    <property type="project" value="UniProtKB-SubCell"/>
</dbReference>
<feature type="domain" description="NADH:quinone oxidoreductase/Mrp antiporter transmembrane" evidence="7">
    <location>
        <begin position="128"/>
        <end position="424"/>
    </location>
</feature>
<proteinExistence type="inferred from homology"/>
<dbReference type="GO" id="GO:0048039">
    <property type="term" value="F:ubiquinone binding"/>
    <property type="evidence" value="ECO:0007669"/>
    <property type="project" value="TreeGrafter"/>
</dbReference>
<dbReference type="GO" id="GO:0008137">
    <property type="term" value="F:NADH dehydrogenase (ubiquinone) activity"/>
    <property type="evidence" value="ECO:0007669"/>
    <property type="project" value="InterPro"/>
</dbReference>
<keyword evidence="3 6" id="KW-0812">Transmembrane</keyword>
<evidence type="ECO:0000256" key="1">
    <source>
        <dbReference type="ARBA" id="ARBA00004127"/>
    </source>
</evidence>
<evidence type="ECO:0000256" key="3">
    <source>
        <dbReference type="ARBA" id="ARBA00022692"/>
    </source>
</evidence>
<dbReference type="InterPro" id="IPR001750">
    <property type="entry name" value="ND/Mrp_TM"/>
</dbReference>
<keyword evidence="5" id="KW-0472">Membrane</keyword>
<keyword evidence="9" id="KW-1185">Reference proteome</keyword>
<evidence type="ECO:0000256" key="2">
    <source>
        <dbReference type="ARBA" id="ARBA00009025"/>
    </source>
</evidence>
<evidence type="ECO:0000256" key="4">
    <source>
        <dbReference type="ARBA" id="ARBA00022989"/>
    </source>
</evidence>
<evidence type="ECO:0000259" key="7">
    <source>
        <dbReference type="Pfam" id="PF00361"/>
    </source>
</evidence>
<comment type="subcellular location">
    <subcellularLocation>
        <location evidence="1">Endomembrane system</location>
        <topology evidence="1">Multi-pass membrane protein</topology>
    </subcellularLocation>
    <subcellularLocation>
        <location evidence="6">Membrane</location>
        <topology evidence="6">Multi-pass membrane protein</topology>
    </subcellularLocation>
</comment>
<dbReference type="GO" id="GO:0015990">
    <property type="term" value="P:electron transport coupled proton transport"/>
    <property type="evidence" value="ECO:0007669"/>
    <property type="project" value="TreeGrafter"/>
</dbReference>
<dbReference type="KEGG" id="bsto:C0V70_00175"/>
<accession>A0A2K9NM13</accession>
<sequence length="494" mass="55157">MDQLFLIKFLIPLIWAIGFMFAPKNNEKSVKLLALIGSLVTLAYSVKMFIDLPDTGVLTTLFKFDMPLFFNMSYTFAMDGLSGLLLLLNAFLLLIVVITTWDIKTDKLRLYYFLLFLLTWAVNGSLLSTSLYGFYIFWEVMLIPLFILVGVFGGENRRYASFKFFMMTAAGSILMLASMCYMSALAYKFNGSYDLNYEIIRSLGLKYDGFLSPQSLIFWSFSIAFFLKVPVFPFHSWLPDAHVEAPTAGSIILAGILLKLGIYGFLRFVIPLFPEAVDANRDIVLYLGAIGVIYGALTAWVQKDIKKLVAFSSISHMGYIIMGIFSQNPFAVKGAIFQMIAHGISTPGLFIGVHYLYTRTHTKKLDMYGGIASVMPKFAILFFIITAGSMAVPMTCGFVGEFMVIMGTYQVNKVVAVLAATGIMLSPIYLLKMYHLTALGEMKHEENKSLKDISLLEATPLLVLSILTIVFGLYPQAVMSLFDGTINFFVNKGL</sequence>
<organism evidence="8 9">
    <name type="scientific">Bacteriovorax stolpii</name>
    <name type="common">Bdellovibrio stolpii</name>
    <dbReference type="NCBI Taxonomy" id="960"/>
    <lineage>
        <taxon>Bacteria</taxon>
        <taxon>Pseudomonadati</taxon>
        <taxon>Bdellovibrionota</taxon>
        <taxon>Bacteriovoracia</taxon>
        <taxon>Bacteriovoracales</taxon>
        <taxon>Bacteriovoracaceae</taxon>
        <taxon>Bacteriovorax</taxon>
    </lineage>
</organism>
<dbReference type="GO" id="GO:0042773">
    <property type="term" value="P:ATP synthesis coupled electron transport"/>
    <property type="evidence" value="ECO:0007669"/>
    <property type="project" value="InterPro"/>
</dbReference>
<evidence type="ECO:0000313" key="9">
    <source>
        <dbReference type="Proteomes" id="UP000235584"/>
    </source>
</evidence>
<name>A0A2K9NM13_BACTC</name>
<dbReference type="PANTHER" id="PTHR43507">
    <property type="entry name" value="NADH-UBIQUINONE OXIDOREDUCTASE CHAIN 4"/>
    <property type="match status" value="1"/>
</dbReference>
<protein>
    <submittedName>
        <fullName evidence="8">Fe-S-binding domain-containing protein</fullName>
    </submittedName>
</protein>
<dbReference type="EMBL" id="CP025704">
    <property type="protein sequence ID" value="AUN96547.1"/>
    <property type="molecule type" value="Genomic_DNA"/>
</dbReference>
<reference evidence="8 9" key="1">
    <citation type="submission" date="2018-01" db="EMBL/GenBank/DDBJ databases">
        <title>Complete genome sequence of Bacteriovorax stolpii DSM12778.</title>
        <authorList>
            <person name="Tang B."/>
            <person name="Chang J."/>
        </authorList>
    </citation>
    <scope>NUCLEOTIDE SEQUENCE [LARGE SCALE GENOMIC DNA]</scope>
    <source>
        <strain evidence="8 9">DSM 12778</strain>
    </source>
</reference>
<dbReference type="Proteomes" id="UP000235584">
    <property type="component" value="Chromosome"/>
</dbReference>
<dbReference type="Pfam" id="PF00361">
    <property type="entry name" value="Proton_antipo_M"/>
    <property type="match status" value="1"/>
</dbReference>
<evidence type="ECO:0000256" key="6">
    <source>
        <dbReference type="RuleBase" id="RU000320"/>
    </source>
</evidence>
<dbReference type="NCBIfam" id="TIGR01972">
    <property type="entry name" value="NDH_I_M"/>
    <property type="match status" value="1"/>
</dbReference>
<dbReference type="GO" id="GO:0003954">
    <property type="term" value="F:NADH dehydrogenase activity"/>
    <property type="evidence" value="ECO:0007669"/>
    <property type="project" value="TreeGrafter"/>
</dbReference>
<dbReference type="AlphaFoldDB" id="A0A2K9NM13"/>
<evidence type="ECO:0000313" key="8">
    <source>
        <dbReference type="EMBL" id="AUN96547.1"/>
    </source>
</evidence>
<gene>
    <name evidence="8" type="ORF">C0V70_00175</name>
</gene>
<evidence type="ECO:0000256" key="5">
    <source>
        <dbReference type="ARBA" id="ARBA00023136"/>
    </source>
</evidence>
<dbReference type="OrthoDB" id="5287861at2"/>
<dbReference type="InterPro" id="IPR003918">
    <property type="entry name" value="NADH_UbQ_OxRdtase"/>
</dbReference>